<dbReference type="InterPro" id="IPR048695">
    <property type="entry name" value="SHPRH_helical_2nd"/>
</dbReference>
<dbReference type="GO" id="GO:0061630">
    <property type="term" value="F:ubiquitin protein ligase activity"/>
    <property type="evidence" value="ECO:0007669"/>
    <property type="project" value="TreeGrafter"/>
</dbReference>
<organism evidence="5 6">
    <name type="scientific">Tropilaelaps mercedesae</name>
    <dbReference type="NCBI Taxonomy" id="418985"/>
    <lineage>
        <taxon>Eukaryota</taxon>
        <taxon>Metazoa</taxon>
        <taxon>Ecdysozoa</taxon>
        <taxon>Arthropoda</taxon>
        <taxon>Chelicerata</taxon>
        <taxon>Arachnida</taxon>
        <taxon>Acari</taxon>
        <taxon>Parasitiformes</taxon>
        <taxon>Mesostigmata</taxon>
        <taxon>Gamasina</taxon>
        <taxon>Dermanyssoidea</taxon>
        <taxon>Laelapidae</taxon>
        <taxon>Tropilaelaps</taxon>
    </lineage>
</organism>
<feature type="region of interest" description="Disordered" evidence="1">
    <location>
        <begin position="677"/>
        <end position="720"/>
    </location>
</feature>
<comment type="caution">
    <text evidence="5">The sequence shown here is derived from an EMBL/GenBank/DDBJ whole genome shotgun (WGS) entry which is preliminary data.</text>
</comment>
<dbReference type="Gene3D" id="3.40.50.10810">
    <property type="entry name" value="Tandem AAA-ATPase domain"/>
    <property type="match status" value="1"/>
</dbReference>
<dbReference type="GO" id="GO:0006974">
    <property type="term" value="P:DNA damage response"/>
    <property type="evidence" value="ECO:0007669"/>
    <property type="project" value="TreeGrafter"/>
</dbReference>
<dbReference type="InterPro" id="IPR038718">
    <property type="entry name" value="SNF2-like_sf"/>
</dbReference>
<proteinExistence type="predicted"/>
<dbReference type="SUPFAM" id="SSF52540">
    <property type="entry name" value="P-loop containing nucleoside triphosphate hydrolases"/>
    <property type="match status" value="1"/>
</dbReference>
<dbReference type="OrthoDB" id="423559at2759"/>
<dbReference type="PANTHER" id="PTHR45865">
    <property type="entry name" value="E3 UBIQUITIN-PROTEIN LIGASE SHPRH FAMILY MEMBER"/>
    <property type="match status" value="1"/>
</dbReference>
<dbReference type="InterPro" id="IPR052583">
    <property type="entry name" value="ATP-helicase/E3_Ub-Ligase"/>
</dbReference>
<dbReference type="InterPro" id="IPR048686">
    <property type="entry name" value="SHPRH_helical_1st"/>
</dbReference>
<evidence type="ECO:0000313" key="5">
    <source>
        <dbReference type="EMBL" id="OQR75997.1"/>
    </source>
</evidence>
<dbReference type="GO" id="GO:0005524">
    <property type="term" value="F:ATP binding"/>
    <property type="evidence" value="ECO:0007669"/>
    <property type="project" value="InterPro"/>
</dbReference>
<dbReference type="STRING" id="418985.A0A1V9XR66"/>
<dbReference type="InterPro" id="IPR000330">
    <property type="entry name" value="SNF2_N"/>
</dbReference>
<dbReference type="AlphaFoldDB" id="A0A1V9XR66"/>
<feature type="domain" description="E3 ubiquitin-protein ligase SHPRH second helical" evidence="3">
    <location>
        <begin position="576"/>
        <end position="742"/>
    </location>
</feature>
<protein>
    <submittedName>
        <fullName evidence="5">E3 ubiquitin-protein ligase SHPRH-like</fullName>
    </submittedName>
</protein>
<dbReference type="GO" id="GO:0000209">
    <property type="term" value="P:protein polyubiquitination"/>
    <property type="evidence" value="ECO:0007669"/>
    <property type="project" value="TreeGrafter"/>
</dbReference>
<feature type="domain" description="E3 ubiquitin-protein ligase SHPRH first helical" evidence="4">
    <location>
        <begin position="362"/>
        <end position="447"/>
    </location>
</feature>
<reference evidence="5 6" key="1">
    <citation type="journal article" date="2017" name="Gigascience">
        <title>Draft genome of the honey bee ectoparasitic mite, Tropilaelaps mercedesae, is shaped by the parasitic life history.</title>
        <authorList>
            <person name="Dong X."/>
            <person name="Armstrong S.D."/>
            <person name="Xia D."/>
            <person name="Makepeace B.L."/>
            <person name="Darby A.C."/>
            <person name="Kadowaki T."/>
        </authorList>
    </citation>
    <scope>NUCLEOTIDE SEQUENCE [LARGE SCALE GENOMIC DNA]</scope>
    <source>
        <strain evidence="5">Wuxi-XJTLU</strain>
    </source>
</reference>
<dbReference type="PANTHER" id="PTHR45865:SF1">
    <property type="entry name" value="E3 UBIQUITIN-PROTEIN LIGASE SHPRH"/>
    <property type="match status" value="1"/>
</dbReference>
<feature type="domain" description="SNF2 N-terminal" evidence="2">
    <location>
        <begin position="1"/>
        <end position="346"/>
    </location>
</feature>
<dbReference type="InParanoid" id="A0A1V9XR66"/>
<dbReference type="InterPro" id="IPR027417">
    <property type="entry name" value="P-loop_NTPase"/>
</dbReference>
<dbReference type="Pfam" id="PF21325">
    <property type="entry name" value="SHPRH_helical-1st"/>
    <property type="match status" value="1"/>
</dbReference>
<evidence type="ECO:0000259" key="4">
    <source>
        <dbReference type="Pfam" id="PF21325"/>
    </source>
</evidence>
<dbReference type="Pfam" id="PF00176">
    <property type="entry name" value="SNF2-rel_dom"/>
    <property type="match status" value="1"/>
</dbReference>
<keyword evidence="6" id="KW-1185">Reference proteome</keyword>
<dbReference type="Pfam" id="PF21324">
    <property type="entry name" value="SHPRH_helical-2nd"/>
    <property type="match status" value="1"/>
</dbReference>
<feature type="non-terminal residue" evidence="5">
    <location>
        <position position="744"/>
    </location>
</feature>
<evidence type="ECO:0000313" key="6">
    <source>
        <dbReference type="Proteomes" id="UP000192247"/>
    </source>
</evidence>
<gene>
    <name evidence="5" type="ORF">BIW11_08056</name>
</gene>
<name>A0A1V9XR66_9ACAR</name>
<dbReference type="CDD" id="cd18070">
    <property type="entry name" value="DEXQc_SHPRH"/>
    <property type="match status" value="1"/>
</dbReference>
<sequence>MGLGKTLEVIACVLAHPRPGYPATDEQQGIAVVNDAKILMHYACTLCNGVSEAKCAENVSSKCPQCWAAETADKPLPIKATLIVCPATICEQWTDEINWLVGGECSLRVFVYGGVSQHGYVPPDRLADFDLIITTYEVLRKEIHHANLAFAPDTPRFRTAKRYRASPSPLISVEFWRVALDEAQMVEQCTANAAQMVLSIPAANRWCVTGTPIHRGLSDLYGLLVFLRLAPFDEELWFRMLLAEPFAQGDALPLINVLSRCFRRVNKADVWDQLGLPAQHTHSRQLSFMPVEEVFYKSQARECAQKAFHVAHRFPQDAVIEKMPRSDMITLLAPLKQLRQACTHPQAVRGSVIPLRSSTYSMDDLLAALIKKTVQEAEEAHRLIIMSLNGLAGLAQLRLDVISAADFYRQVMWSIQSHKGNVRADPLQQFHAYVNLHKLLEENSQQLEAQMARPVPSGSDRWNPQGVVGTHNGYMVQDLAKEWAPHPQANVGPYGTPRVPSIPRAPGDDSLIEQAYQVREKYLKKFIEAQRTVQNEVEDAKLKLNEISLQFRGSKGTRWYHRIIDEADSRGDGHRLVRKVKEYLEARKTQFGMCLVNRFKDCNGLKYLVQVCLDTLLESRTNLLKVMSQFATDPTREDMQSVISCHLRPVKKKRPKCRYCLVKEMLTAYESKLFSIDPQSTSEGLPEEEDEELPEDLEEESGTKKNPLAENELTKGEGVLRKGHWQPADIEKTLTFLASFAKSY</sequence>
<feature type="compositionally biased region" description="Acidic residues" evidence="1">
    <location>
        <begin position="685"/>
        <end position="700"/>
    </location>
</feature>
<accession>A0A1V9XR66</accession>
<dbReference type="EMBL" id="MNPL01005479">
    <property type="protein sequence ID" value="OQR75997.1"/>
    <property type="molecule type" value="Genomic_DNA"/>
</dbReference>
<evidence type="ECO:0000256" key="1">
    <source>
        <dbReference type="SAM" id="MobiDB-lite"/>
    </source>
</evidence>
<evidence type="ECO:0000259" key="2">
    <source>
        <dbReference type="Pfam" id="PF00176"/>
    </source>
</evidence>
<dbReference type="GO" id="GO:0005634">
    <property type="term" value="C:nucleus"/>
    <property type="evidence" value="ECO:0007669"/>
    <property type="project" value="TreeGrafter"/>
</dbReference>
<evidence type="ECO:0000259" key="3">
    <source>
        <dbReference type="Pfam" id="PF21324"/>
    </source>
</evidence>
<dbReference type="Proteomes" id="UP000192247">
    <property type="component" value="Unassembled WGS sequence"/>
</dbReference>